<reference evidence="12 13" key="1">
    <citation type="submission" date="2018-11" db="EMBL/GenBank/DDBJ databases">
        <title>Genomic Encyclopedia of Type Strains, Phase IV (KMG-IV): sequencing the most valuable type-strain genomes for metagenomic binning, comparative biology and taxonomic classification.</title>
        <authorList>
            <person name="Goeker M."/>
        </authorList>
    </citation>
    <scope>NUCLEOTIDE SEQUENCE [LARGE SCALE GENOMIC DNA]</scope>
    <source>
        <strain evidence="12 13">DSM 102936</strain>
    </source>
</reference>
<comment type="cofactor">
    <cofactor evidence="1 10">
        <name>pyridoxal 5'-phosphate</name>
        <dbReference type="ChEBI" id="CHEBI:597326"/>
    </cofactor>
</comment>
<keyword evidence="5 10" id="KW-0663">Pyridoxal phosphate</keyword>
<gene>
    <name evidence="12" type="ORF">EDD75_0220</name>
</gene>
<dbReference type="Pfam" id="PF12544">
    <property type="entry name" value="LAM_C"/>
    <property type="match status" value="1"/>
</dbReference>
<feature type="binding site" evidence="9">
    <location>
        <position position="181"/>
    </location>
    <ligand>
        <name>[4Fe-4S] cluster</name>
        <dbReference type="ChEBI" id="CHEBI:49883"/>
        <note>4Fe-4S-S-AdoMet</note>
    </ligand>
</feature>
<dbReference type="SFLD" id="SFLDG01070">
    <property type="entry name" value="PLP-dependent"/>
    <property type="match status" value="1"/>
</dbReference>
<dbReference type="InterPro" id="IPR007197">
    <property type="entry name" value="rSAM"/>
</dbReference>
<keyword evidence="3" id="KW-0949">S-adenosyl-L-methionine</keyword>
<dbReference type="GO" id="GO:0051539">
    <property type="term" value="F:4 iron, 4 sulfur cluster binding"/>
    <property type="evidence" value="ECO:0007669"/>
    <property type="project" value="UniProtKB-KW"/>
</dbReference>
<dbReference type="PANTHER" id="PTHR30538:SF1">
    <property type="entry name" value="L-LYSINE 2,3-AMINOMUTASE"/>
    <property type="match status" value="1"/>
</dbReference>
<dbReference type="SFLD" id="SFLDF00290">
    <property type="entry name" value="glutamate_2_3-aminomutase"/>
    <property type="match status" value="1"/>
</dbReference>
<dbReference type="Proteomes" id="UP000282654">
    <property type="component" value="Unassembled WGS sequence"/>
</dbReference>
<dbReference type="RefSeq" id="WP_245963018.1">
    <property type="nucleotide sequence ID" value="NZ_RKRE01000001.1"/>
</dbReference>
<evidence type="ECO:0000256" key="2">
    <source>
        <dbReference type="ARBA" id="ARBA00022485"/>
    </source>
</evidence>
<dbReference type="InterPro" id="IPR003739">
    <property type="entry name" value="Lys_aminomutase/Glu_NH3_mut"/>
</dbReference>
<dbReference type="InterPro" id="IPR025895">
    <property type="entry name" value="LAM_C_dom"/>
</dbReference>
<dbReference type="GO" id="GO:0016869">
    <property type="term" value="F:intramolecular aminotransferase activity"/>
    <property type="evidence" value="ECO:0007669"/>
    <property type="project" value="InterPro"/>
</dbReference>
<dbReference type="GO" id="GO:0046872">
    <property type="term" value="F:metal ion binding"/>
    <property type="evidence" value="ECO:0007669"/>
    <property type="project" value="UniProtKB-KW"/>
</dbReference>
<protein>
    <submittedName>
        <fullName evidence="12">Glutamate 2,3-aminomutase</fullName>
    </submittedName>
</protein>
<keyword evidence="2 9" id="KW-0004">4Fe-4S</keyword>
<dbReference type="NCBIfam" id="TIGR04368">
    <property type="entry name" value="Glu_2_3_NH3_mut"/>
    <property type="match status" value="1"/>
</dbReference>
<dbReference type="SFLD" id="SFLDS00029">
    <property type="entry name" value="Radical_SAM"/>
    <property type="match status" value="1"/>
</dbReference>
<evidence type="ECO:0000259" key="11">
    <source>
        <dbReference type="PROSITE" id="PS51918"/>
    </source>
</evidence>
<evidence type="ECO:0000256" key="9">
    <source>
        <dbReference type="PIRSR" id="PIRSR004911-1"/>
    </source>
</evidence>
<evidence type="ECO:0000256" key="4">
    <source>
        <dbReference type="ARBA" id="ARBA00022723"/>
    </source>
</evidence>
<dbReference type="Gene3D" id="6.10.140.1170">
    <property type="match status" value="1"/>
</dbReference>
<dbReference type="InterPro" id="IPR013785">
    <property type="entry name" value="Aldolase_TIM"/>
</dbReference>
<dbReference type="EMBL" id="RKRE01000001">
    <property type="protein sequence ID" value="RPF49410.1"/>
    <property type="molecule type" value="Genomic_DNA"/>
</dbReference>
<evidence type="ECO:0000256" key="8">
    <source>
        <dbReference type="ARBA" id="ARBA00023235"/>
    </source>
</evidence>
<feature type="modified residue" description="N6-(pyridoxal phosphate)lysine" evidence="10">
    <location>
        <position position="389"/>
    </location>
</feature>
<dbReference type="SUPFAM" id="SSF102114">
    <property type="entry name" value="Radical SAM enzymes"/>
    <property type="match status" value="1"/>
</dbReference>
<organism evidence="12 13">
    <name type="scientific">Thermodesulfitimonas autotrophica</name>
    <dbReference type="NCBI Taxonomy" id="1894989"/>
    <lineage>
        <taxon>Bacteria</taxon>
        <taxon>Bacillati</taxon>
        <taxon>Bacillota</taxon>
        <taxon>Clostridia</taxon>
        <taxon>Thermoanaerobacterales</taxon>
        <taxon>Thermoanaerobacteraceae</taxon>
        <taxon>Thermodesulfitimonas</taxon>
    </lineage>
</organism>
<dbReference type="NCBIfam" id="TIGR00238">
    <property type="entry name" value="KamA family radical SAM protein"/>
    <property type="match status" value="1"/>
</dbReference>
<dbReference type="PROSITE" id="PS51918">
    <property type="entry name" value="RADICAL_SAM"/>
    <property type="match status" value="1"/>
</dbReference>
<dbReference type="PIRSF" id="PIRSF004911">
    <property type="entry name" value="DUF160"/>
    <property type="match status" value="1"/>
</dbReference>
<dbReference type="AlphaFoldDB" id="A0A3N5B1B0"/>
<keyword evidence="13" id="KW-1185">Reference proteome</keyword>
<feature type="binding site" evidence="9">
    <location>
        <position position="184"/>
    </location>
    <ligand>
        <name>[4Fe-4S] cluster</name>
        <dbReference type="ChEBI" id="CHEBI:49883"/>
        <note>4Fe-4S-S-AdoMet</note>
    </ligand>
</feature>
<keyword evidence="8" id="KW-0413">Isomerase</keyword>
<name>A0A3N5B1B0_9THEO</name>
<feature type="domain" description="Radical SAM core" evidence="11">
    <location>
        <begin position="163"/>
        <end position="374"/>
    </location>
</feature>
<evidence type="ECO:0000256" key="6">
    <source>
        <dbReference type="ARBA" id="ARBA00023004"/>
    </source>
</evidence>
<dbReference type="CDD" id="cd01335">
    <property type="entry name" value="Radical_SAM"/>
    <property type="match status" value="1"/>
</dbReference>
<keyword evidence="7 9" id="KW-0411">Iron-sulfur</keyword>
<evidence type="ECO:0000256" key="7">
    <source>
        <dbReference type="ARBA" id="ARBA00023014"/>
    </source>
</evidence>
<evidence type="ECO:0000256" key="5">
    <source>
        <dbReference type="ARBA" id="ARBA00022898"/>
    </source>
</evidence>
<evidence type="ECO:0000256" key="1">
    <source>
        <dbReference type="ARBA" id="ARBA00001933"/>
    </source>
</evidence>
<evidence type="ECO:0000313" key="13">
    <source>
        <dbReference type="Proteomes" id="UP000282654"/>
    </source>
</evidence>
<sequence>MMVNRCPDTSVLTPEEKRRIALERARELKSRIADYLTVRDAIPTGFAWAEKIGYYKARIIELLEASASDWEDWRWQMRNRISDAAFLAKLVDLPETLLEEINEVAKHYRWAISPYYAAVVAAAGPGSPVWRQAVPSLEELQDSGGSLDPMAEELTSPAPGITRRYPDRLIINVTNVCAMYCRHCQRRRNIGEVDRHQPRRVLEAALDYIRSNPEIRDVLVTGGDALLLPDHQLDWLLGELHRIPHVEIKRLGTRTPVTLPQRITEELCAVLTKYPPIYLNTQFNHPLEVTPEAAQACDRLVRAGVVLGNQAVLLRHVNNDPFVMRRLNQELLKIRVRPYYLFQAKEVRGTRHFITAVEEGLEIMEQLRGYTSGLAVPTYIINAPGGLGKTPVTPGYILDRKPGRIVLRTWENRVVAYPAEVAAEETTCPKDAGRAKQARKPPVL</sequence>
<comment type="caution">
    <text evidence="12">The sequence shown here is derived from an EMBL/GenBank/DDBJ whole genome shotgun (WGS) entry which is preliminary data.</text>
</comment>
<keyword evidence="4 9" id="KW-0479">Metal-binding</keyword>
<dbReference type="InterPro" id="IPR058240">
    <property type="entry name" value="rSAM_sf"/>
</dbReference>
<dbReference type="InterPro" id="IPR030801">
    <property type="entry name" value="Glu_2_3_NH3_mut"/>
</dbReference>
<accession>A0A3N5B1B0</accession>
<dbReference type="Pfam" id="PF04055">
    <property type="entry name" value="Radical_SAM"/>
    <property type="match status" value="1"/>
</dbReference>
<evidence type="ECO:0000256" key="10">
    <source>
        <dbReference type="PIRSR" id="PIRSR603739-50"/>
    </source>
</evidence>
<evidence type="ECO:0000256" key="3">
    <source>
        <dbReference type="ARBA" id="ARBA00022691"/>
    </source>
</evidence>
<feature type="binding site" evidence="9">
    <location>
        <position position="177"/>
    </location>
    <ligand>
        <name>[4Fe-4S] cluster</name>
        <dbReference type="ChEBI" id="CHEBI:49883"/>
        <note>4Fe-4S-S-AdoMet</note>
    </ligand>
</feature>
<dbReference type="PANTHER" id="PTHR30538">
    <property type="entry name" value="LYSINE 2,3-AMINOMUTASE-RELATED"/>
    <property type="match status" value="1"/>
</dbReference>
<proteinExistence type="predicted"/>
<keyword evidence="6" id="KW-0408">Iron</keyword>
<evidence type="ECO:0000313" key="12">
    <source>
        <dbReference type="EMBL" id="RPF49410.1"/>
    </source>
</evidence>
<dbReference type="Gene3D" id="3.20.20.70">
    <property type="entry name" value="Aldolase class I"/>
    <property type="match status" value="1"/>
</dbReference>